<reference evidence="1 2" key="1">
    <citation type="submission" date="2017-07" db="EMBL/GenBank/DDBJ databases">
        <authorList>
            <person name="Talla V."/>
            <person name="Backstrom N."/>
        </authorList>
    </citation>
    <scope>NUCLEOTIDE SEQUENCE [LARGE SCALE GENOMIC DNA]</scope>
</reference>
<gene>
    <name evidence="1" type="ORF">LSINAPIS_LOCUS9494</name>
</gene>
<evidence type="ECO:0000313" key="1">
    <source>
        <dbReference type="EMBL" id="VVC98411.1"/>
    </source>
</evidence>
<sequence>MASFDILKRATKRSQKILKVALRSGYLKSGYVRDLKVAAKDLEDMVEILTLRTPADESK</sequence>
<name>A0A5E4QKB6_9NEOP</name>
<protein>
    <submittedName>
        <fullName evidence="1">Uncharacterized protein</fullName>
    </submittedName>
</protein>
<organism evidence="1 2">
    <name type="scientific">Leptidea sinapis</name>
    <dbReference type="NCBI Taxonomy" id="189913"/>
    <lineage>
        <taxon>Eukaryota</taxon>
        <taxon>Metazoa</taxon>
        <taxon>Ecdysozoa</taxon>
        <taxon>Arthropoda</taxon>
        <taxon>Hexapoda</taxon>
        <taxon>Insecta</taxon>
        <taxon>Pterygota</taxon>
        <taxon>Neoptera</taxon>
        <taxon>Endopterygota</taxon>
        <taxon>Lepidoptera</taxon>
        <taxon>Glossata</taxon>
        <taxon>Ditrysia</taxon>
        <taxon>Papilionoidea</taxon>
        <taxon>Pieridae</taxon>
        <taxon>Dismorphiinae</taxon>
        <taxon>Leptidea</taxon>
    </lineage>
</organism>
<keyword evidence="2" id="KW-1185">Reference proteome</keyword>
<dbReference type="EMBL" id="FZQP02003555">
    <property type="protein sequence ID" value="VVC98411.1"/>
    <property type="molecule type" value="Genomic_DNA"/>
</dbReference>
<dbReference type="AlphaFoldDB" id="A0A5E4QKB6"/>
<accession>A0A5E4QKB6</accession>
<dbReference type="Proteomes" id="UP000324832">
    <property type="component" value="Unassembled WGS sequence"/>
</dbReference>
<evidence type="ECO:0000313" key="2">
    <source>
        <dbReference type="Proteomes" id="UP000324832"/>
    </source>
</evidence>
<proteinExistence type="predicted"/>